<dbReference type="Proteomes" id="UP000034188">
    <property type="component" value="Unassembled WGS sequence"/>
</dbReference>
<evidence type="ECO:0000313" key="3">
    <source>
        <dbReference type="EMBL" id="KKG03903.1"/>
    </source>
</evidence>
<dbReference type="Proteomes" id="UP000034672">
    <property type="component" value="Unassembled WGS sequence"/>
</dbReference>
<evidence type="ECO:0000313" key="56">
    <source>
        <dbReference type="Proteomes" id="UP000034064"/>
    </source>
</evidence>
<evidence type="ECO:0000313" key="21">
    <source>
        <dbReference type="EMBL" id="KKH20020.1"/>
    </source>
</evidence>
<evidence type="ECO:0000313" key="19">
    <source>
        <dbReference type="EMBL" id="KKH03876.1"/>
    </source>
</evidence>
<dbReference type="Proteomes" id="UP000034021">
    <property type="component" value="Unassembled WGS sequence"/>
</dbReference>
<evidence type="ECO:0000313" key="69">
    <source>
        <dbReference type="Proteomes" id="UP000034409"/>
    </source>
</evidence>
<dbReference type="EMBL" id="JJQV01000115">
    <property type="protein sequence ID" value="KKH81387.1"/>
    <property type="molecule type" value="Genomic_DNA"/>
</dbReference>
<evidence type="ECO:0000313" key="68">
    <source>
        <dbReference type="Proteomes" id="UP000034399"/>
    </source>
</evidence>
<evidence type="ECO:0000313" key="17">
    <source>
        <dbReference type="EMBL" id="KKG91300.1"/>
    </source>
</evidence>
<evidence type="ECO:0000313" key="44">
    <source>
        <dbReference type="EMBL" id="KKI00741.1"/>
    </source>
</evidence>
<dbReference type="Proteomes" id="UP000034298">
    <property type="component" value="Unassembled WGS sequence"/>
</dbReference>
<evidence type="ECO:0000313" key="84">
    <source>
        <dbReference type="Proteomes" id="UP000034842"/>
    </source>
</evidence>
<dbReference type="EMBL" id="JJPP01000139">
    <property type="protein sequence ID" value="KKG76994.1"/>
    <property type="molecule type" value="Genomic_DNA"/>
</dbReference>
<proteinExistence type="predicted"/>
<evidence type="ECO:0000313" key="26">
    <source>
        <dbReference type="EMBL" id="KKH35375.1"/>
    </source>
</evidence>
<dbReference type="Proteomes" id="UP000034227">
    <property type="component" value="Unassembled WGS sequence"/>
</dbReference>
<dbReference type="EMBL" id="JJPL01000102">
    <property type="protein sequence ID" value="KKG63161.1"/>
    <property type="molecule type" value="Genomic_DNA"/>
</dbReference>
<dbReference type="Proteomes" id="UP000034842">
    <property type="component" value="Unassembled WGS sequence"/>
</dbReference>
<evidence type="ECO:0000313" key="78">
    <source>
        <dbReference type="Proteomes" id="UP000034668"/>
    </source>
</evidence>
<evidence type="ECO:0000313" key="32">
    <source>
        <dbReference type="EMBL" id="KKH60537.1"/>
    </source>
</evidence>
<evidence type="ECO:0000313" key="47">
    <source>
        <dbReference type="Proteomes" id="UP000033814"/>
    </source>
</evidence>
<dbReference type="Proteomes" id="UP000034817">
    <property type="component" value="Unassembled WGS sequence"/>
</dbReference>
<dbReference type="Proteomes" id="UP000034950">
    <property type="component" value="Unassembled WGS sequence"/>
</dbReference>
<evidence type="ECO:0000313" key="50">
    <source>
        <dbReference type="Proteomes" id="UP000033885"/>
    </source>
</evidence>
<evidence type="ECO:0000313" key="4">
    <source>
        <dbReference type="EMBL" id="KKG05986.1"/>
    </source>
</evidence>
<evidence type="ECO:0000313" key="77">
    <source>
        <dbReference type="Proteomes" id="UP000034657"/>
    </source>
</evidence>
<evidence type="ECO:0000313" key="45">
    <source>
        <dbReference type="EMBL" id="KKI01496.1"/>
    </source>
</evidence>
<evidence type="ECO:0000313" key="65">
    <source>
        <dbReference type="Proteomes" id="UP000034298"/>
    </source>
</evidence>
<dbReference type="EMBL" id="JJPW01000007">
    <property type="protein sequence ID" value="KKH03876.1"/>
    <property type="molecule type" value="Genomic_DNA"/>
</dbReference>
<dbReference type="EMBL" id="JJQH01000073">
    <property type="protein sequence ID" value="KKH41444.1"/>
    <property type="molecule type" value="Genomic_DNA"/>
</dbReference>
<dbReference type="Proteomes" id="UP000034424">
    <property type="component" value="Unassembled WGS sequence"/>
</dbReference>
<evidence type="ECO:0000313" key="36">
    <source>
        <dbReference type="EMBL" id="KKH74373.1"/>
    </source>
</evidence>
<dbReference type="Proteomes" id="UP000033933">
    <property type="component" value="Unassembled WGS sequence"/>
</dbReference>
<dbReference type="EMBL" id="JJQQ01000058">
    <property type="protein sequence ID" value="KKH68356.1"/>
    <property type="molecule type" value="Genomic_DNA"/>
</dbReference>
<evidence type="ECO:0000313" key="74">
    <source>
        <dbReference type="Proteomes" id="UP000034566"/>
    </source>
</evidence>
<dbReference type="Proteomes" id="UP000034925">
    <property type="component" value="Unassembled WGS sequence"/>
</dbReference>
<dbReference type="EMBL" id="JJPT01000143">
    <property type="protein sequence ID" value="KKG88455.1"/>
    <property type="molecule type" value="Genomic_DNA"/>
</dbReference>
<evidence type="ECO:0000313" key="73">
    <source>
        <dbReference type="Proteomes" id="UP000034547"/>
    </source>
</evidence>
<dbReference type="EMBL" id="JJQN01000074">
    <property type="protein sequence ID" value="KKH60537.1"/>
    <property type="molecule type" value="Genomic_DNA"/>
</dbReference>
<evidence type="ECO:0000313" key="35">
    <source>
        <dbReference type="EMBL" id="KKH68356.1"/>
    </source>
</evidence>
<evidence type="ECO:0000313" key="37">
    <source>
        <dbReference type="EMBL" id="KKH75528.1"/>
    </source>
</evidence>
<dbReference type="Proteomes" id="UP000034578">
    <property type="component" value="Unassembled WGS sequence"/>
</dbReference>
<dbReference type="Proteomes" id="UP000300067">
    <property type="component" value="Chromosome"/>
</dbReference>
<dbReference type="EMBL" id="JJOT01000038">
    <property type="protein sequence ID" value="KKG03903.1"/>
    <property type="molecule type" value="Genomic_DNA"/>
</dbReference>
<evidence type="ECO:0000313" key="10">
    <source>
        <dbReference type="EMBL" id="KKG64036.1"/>
    </source>
</evidence>
<dbReference type="Proteomes" id="UP000034668">
    <property type="component" value="Unassembled WGS sequence"/>
</dbReference>
<dbReference type="Proteomes" id="UP000034232">
    <property type="component" value="Unassembled WGS sequence"/>
</dbReference>
<evidence type="ECO:0000313" key="6">
    <source>
        <dbReference type="EMBL" id="KKG37408.1"/>
    </source>
</evidence>
<evidence type="ECO:0000313" key="41">
    <source>
        <dbReference type="EMBL" id="KKH85154.1"/>
    </source>
</evidence>
<evidence type="ECO:0000313" key="46">
    <source>
        <dbReference type="EMBL" id="QCR17218.1"/>
    </source>
</evidence>
<dbReference type="AlphaFoldDB" id="A0A0F8DML0"/>
<dbReference type="Proteomes" id="UP000034399">
    <property type="component" value="Unassembled WGS sequence"/>
</dbReference>
<name>A0A0F8DML0_METMZ</name>
<dbReference type="Proteomes" id="UP000033885">
    <property type="component" value="Unassembled WGS sequence"/>
</dbReference>
<evidence type="ECO:0000313" key="25">
    <source>
        <dbReference type="EMBL" id="KKH34351.1"/>
    </source>
</evidence>
<feature type="compositionally biased region" description="Basic residues" evidence="1">
    <location>
        <begin position="1"/>
        <end position="15"/>
    </location>
</feature>
<evidence type="ECO:0000313" key="13">
    <source>
        <dbReference type="EMBL" id="KKG80475.1"/>
    </source>
</evidence>
<dbReference type="EMBL" id="JJQX01000123">
    <property type="protein sequence ID" value="KKH94458.1"/>
    <property type="molecule type" value="Genomic_DNA"/>
</dbReference>
<evidence type="ECO:0000313" key="67">
    <source>
        <dbReference type="Proteomes" id="UP000034387"/>
    </source>
</evidence>
<dbReference type="EMBL" id="JJQJ01000093">
    <property type="protein sequence ID" value="KKH49631.1"/>
    <property type="molecule type" value="Genomic_DNA"/>
</dbReference>
<evidence type="ECO:0000313" key="49">
    <source>
        <dbReference type="Proteomes" id="UP000033864"/>
    </source>
</evidence>
<dbReference type="Proteomes" id="UP000034566">
    <property type="component" value="Unassembled WGS sequence"/>
</dbReference>
<dbReference type="EMBL" id="JJPR01000129">
    <property type="protein sequence ID" value="KKG84212.1"/>
    <property type="molecule type" value="Genomic_DNA"/>
</dbReference>
<dbReference type="EMBL" id="JJPK01000026">
    <property type="protein sequence ID" value="KKG64036.1"/>
    <property type="molecule type" value="Genomic_DNA"/>
</dbReference>
<protein>
    <submittedName>
        <fullName evidence="3">Uncharacterized protein</fullName>
    </submittedName>
</protein>
<dbReference type="EMBL" id="JJQM01000001">
    <property type="protein sequence ID" value="KKH59253.1"/>
    <property type="molecule type" value="Genomic_DNA"/>
</dbReference>
<evidence type="ECO:0000313" key="34">
    <source>
        <dbReference type="EMBL" id="KKH65532.1"/>
    </source>
</evidence>
<evidence type="ECO:0000313" key="70">
    <source>
        <dbReference type="Proteomes" id="UP000034424"/>
    </source>
</evidence>
<evidence type="ECO:0000313" key="66">
    <source>
        <dbReference type="Proteomes" id="UP000034338"/>
    </source>
</evidence>
<evidence type="ECO:0000313" key="29">
    <source>
        <dbReference type="EMBL" id="KKH49631.1"/>
    </source>
</evidence>
<evidence type="ECO:0000313" key="7">
    <source>
        <dbReference type="EMBL" id="KKG56273.1"/>
    </source>
</evidence>
<dbReference type="EMBL" id="JJQG01000133">
    <property type="protein sequence ID" value="KKH35375.1"/>
    <property type="molecule type" value="Genomic_DNA"/>
</dbReference>
<evidence type="ECO:0000313" key="79">
    <source>
        <dbReference type="Proteomes" id="UP000034672"/>
    </source>
</evidence>
<dbReference type="Proteomes" id="UP000034937">
    <property type="component" value="Unassembled WGS sequence"/>
</dbReference>
<evidence type="ECO:0000313" key="59">
    <source>
        <dbReference type="Proteomes" id="UP000034188"/>
    </source>
</evidence>
<dbReference type="Proteomes" id="UP000034657">
    <property type="component" value="Unassembled WGS sequence"/>
</dbReference>
<evidence type="ECO:0000313" key="76">
    <source>
        <dbReference type="Proteomes" id="UP000034597"/>
    </source>
</evidence>
<dbReference type="EMBL" id="JJQP01000162">
    <property type="protein sequence ID" value="KKH65532.1"/>
    <property type="molecule type" value="Genomic_DNA"/>
</dbReference>
<dbReference type="Proteomes" id="UP000033814">
    <property type="component" value="Unassembled WGS sequence"/>
</dbReference>
<evidence type="ECO:0000313" key="9">
    <source>
        <dbReference type="EMBL" id="KKG63161.1"/>
    </source>
</evidence>
<dbReference type="EMBL" id="JJPA01000179">
    <property type="protein sequence ID" value="KKG29826.1"/>
    <property type="molecule type" value="Genomic_DNA"/>
</dbReference>
<accession>A0A0F8DML0</accession>
<evidence type="ECO:0000313" key="30">
    <source>
        <dbReference type="EMBL" id="KKH50557.1"/>
    </source>
</evidence>
<evidence type="ECO:0000313" key="40">
    <source>
        <dbReference type="EMBL" id="KKH85046.1"/>
    </source>
</evidence>
<dbReference type="EMBL" id="JJQR01000073">
    <property type="protein sequence ID" value="KKH75528.1"/>
    <property type="molecule type" value="Genomic_DNA"/>
</dbReference>
<dbReference type="EMBL" id="JJQO01000165">
    <property type="protein sequence ID" value="KKH64390.1"/>
    <property type="molecule type" value="Genomic_DNA"/>
</dbReference>
<dbReference type="EMBL" id="JJPO01000108">
    <property type="protein sequence ID" value="KKG71788.1"/>
    <property type="molecule type" value="Genomic_DNA"/>
</dbReference>
<evidence type="ECO:0000313" key="12">
    <source>
        <dbReference type="EMBL" id="KKG76994.1"/>
    </source>
</evidence>
<evidence type="ECO:0000313" key="87">
    <source>
        <dbReference type="Proteomes" id="UP000034937"/>
    </source>
</evidence>
<dbReference type="Proteomes" id="UP000034253">
    <property type="component" value="Unassembled WGS sequence"/>
</dbReference>
<evidence type="ECO:0000313" key="62">
    <source>
        <dbReference type="Proteomes" id="UP000034253"/>
    </source>
</evidence>
<dbReference type="Proteomes" id="UP000034468">
    <property type="component" value="Unassembled WGS sequence"/>
</dbReference>
<dbReference type="Proteomes" id="UP000034692">
    <property type="component" value="Unassembled WGS sequence"/>
</dbReference>
<evidence type="ECO:0000313" key="71">
    <source>
        <dbReference type="Proteomes" id="UP000034450"/>
    </source>
</evidence>
<reference evidence="47 48" key="1">
    <citation type="journal article" date="2015" name="ISME J.">
        <title>Genomic and phenotypic differentiation among Methanosarcina mazei populations from Columbia River sediment.</title>
        <authorList>
            <person name="Youngblut N.D."/>
            <person name="Wirth J.S."/>
            <person name="Henriksen J.R."/>
            <person name="Smith M."/>
            <person name="Simon H."/>
            <person name="Metcalf W.W."/>
            <person name="Whitaker R.J."/>
        </authorList>
    </citation>
    <scope>NUCLEOTIDE SEQUENCE [LARGE SCALE GENOMIC DNA]</scope>
    <source>
        <strain evidence="21 56">1.F.A.1A.3</strain>
        <strain evidence="22 81">1.F.A.1B.3</strain>
        <strain evidence="24 52">1.F.A.1B.4</strain>
        <strain evidence="23 60">1.F.A.2.8</strain>
        <strain evidence="25 66">1.H.A.0.1</strain>
        <strain evidence="26 82">1.H.A.1A.1</strain>
        <strain evidence="28 54">1.H.A.1A.3</strain>
        <strain evidence="27 79">1.H.A.1A.4</strain>
        <strain evidence="29 49">1.H.A.1A.6</strain>
        <strain evidence="30 63">1.H.A.2.1</strain>
        <strain evidence="31 61">1.H.A.2.3</strain>
        <strain evidence="32 71">1.H.A.2.6</strain>
        <strain evidence="33 80">1.H.A.2.7</strain>
        <strain evidence="34">1.H.A.2.8</strain>
        <strain evidence="35 51">1.H.M.0.1</strain>
        <strain evidence="37 86">1.H.M.1A.1</strain>
        <strain evidence="36 55">1.H.M.1A.2</strain>
        <strain evidence="38 84">1.H.M.1A.3</strain>
        <strain evidence="40 58">1.H.M.2.1</strain>
        <strain evidence="39 47">1.H.M.2.2</strain>
        <strain evidence="41 87">1.H.M.2.3</strain>
        <strain evidence="42 78">1.H.M.2.4</strain>
        <strain evidence="43 85">1.H.T.2.1</strain>
        <strain evidence="44 50">1.H.T.2.3</strain>
        <strain evidence="45 73">1.H.T.2.5</strain>
        <strain evidence="2 57">2.F.A.2.3</strain>
        <strain evidence="4 75">2.F.A.2.4</strain>
        <strain evidence="3 76">2.F.T.0.2</strain>
        <strain evidence="5 68">3.F.A.1A.1</strain>
        <strain evidence="6 65">3.F.A.1B.1</strain>
        <strain evidence="7 59">3.F.T.1A.1</strain>
        <strain evidence="8 64">3.F.T.1A.2</strain>
        <strain evidence="10 74">3.F.T.1A.4</strain>
        <strain evidence="9 70">3.F.T.2.1</strain>
        <strain evidence="13">3.H.A.1A.1</strain>
        <strain evidence="11 53">3.H.A.2.1</strain>
        <strain evidence="12 83">3.H.A.2.4</strain>
        <strain evidence="14 88">3.H.A.2.6</strain>
        <strain evidence="15 69">3.H.A.2.8</strain>
        <strain evidence="16 77">3.H.M.1A.1</strain>
        <strain evidence="17 72">3.H.M.1B.1</strain>
        <strain evidence="18 48">3.H.M.1B.2</strain>
        <strain evidence="19 62">3.H.M.1B.5</strain>
        <strain evidence="20 67">3.H.M.2.7</strain>
    </source>
</reference>
<dbReference type="Proteomes" id="UP000034872">
    <property type="component" value="Unassembled WGS sequence"/>
</dbReference>
<evidence type="ECO:0000313" key="82">
    <source>
        <dbReference type="Proteomes" id="UP000034758"/>
    </source>
</evidence>
<dbReference type="Proteomes" id="UP000034387">
    <property type="component" value="Unassembled WGS sequence"/>
</dbReference>
<organism evidence="3 76">
    <name type="scientific">Methanosarcina mazei</name>
    <name type="common">Methanosarcina frisia</name>
    <dbReference type="NCBI Taxonomy" id="2209"/>
    <lineage>
        <taxon>Archaea</taxon>
        <taxon>Methanobacteriati</taxon>
        <taxon>Methanobacteriota</taxon>
        <taxon>Stenosarchaea group</taxon>
        <taxon>Methanomicrobia</taxon>
        <taxon>Methanosarcinales</taxon>
        <taxon>Methanosarcinaceae</taxon>
        <taxon>Methanosarcina</taxon>
    </lineage>
</organism>
<dbReference type="EMBL" id="JJQI01000104">
    <property type="protein sequence ID" value="KKH36701.1"/>
    <property type="molecule type" value="Genomic_DNA"/>
</dbReference>
<dbReference type="EMBL" id="JJQS01000084">
    <property type="protein sequence ID" value="KKH74373.1"/>
    <property type="molecule type" value="Genomic_DNA"/>
</dbReference>
<dbReference type="Proteomes" id="UP000034450">
    <property type="component" value="Unassembled WGS sequence"/>
</dbReference>
<evidence type="ECO:0000313" key="14">
    <source>
        <dbReference type="EMBL" id="KKG84212.1"/>
    </source>
</evidence>
<dbReference type="EMBL" id="CP029709">
    <property type="protein sequence ID" value="QCR17218.1"/>
    <property type="molecule type" value="Genomic_DNA"/>
</dbReference>
<evidence type="ECO:0000313" key="54">
    <source>
        <dbReference type="Proteomes" id="UP000034021"/>
    </source>
</evidence>
<evidence type="ECO:0000313" key="33">
    <source>
        <dbReference type="EMBL" id="KKH64390.1"/>
    </source>
</evidence>
<evidence type="ECO:0000313" key="42">
    <source>
        <dbReference type="EMBL" id="KKH94458.1"/>
    </source>
</evidence>
<dbReference type="Proteomes" id="UP000034279">
    <property type="component" value="Unassembled WGS sequence"/>
</dbReference>
<dbReference type="EMBL" id="JJOS01000015">
    <property type="protein sequence ID" value="KKG05986.1"/>
    <property type="molecule type" value="Genomic_DNA"/>
</dbReference>
<evidence type="ECO:0000313" key="23">
    <source>
        <dbReference type="EMBL" id="KKH23222.1"/>
    </source>
</evidence>
<evidence type="ECO:0000313" key="52">
    <source>
        <dbReference type="Proteomes" id="UP000033987"/>
    </source>
</evidence>
<evidence type="ECO:0000313" key="38">
    <source>
        <dbReference type="EMBL" id="KKH80406.1"/>
    </source>
</evidence>
<evidence type="ECO:0000313" key="39">
    <source>
        <dbReference type="EMBL" id="KKH81387.1"/>
    </source>
</evidence>
<keyword evidence="75" id="KW-1185">Reference proteome</keyword>
<evidence type="ECO:0000313" key="51">
    <source>
        <dbReference type="Proteomes" id="UP000033933"/>
    </source>
</evidence>
<evidence type="ECO:0000313" key="53">
    <source>
        <dbReference type="Proteomes" id="UP000034001"/>
    </source>
</evidence>
<dbReference type="EMBL" id="JJQW01000117">
    <property type="protein sequence ID" value="KKH85154.1"/>
    <property type="molecule type" value="Genomic_DNA"/>
</dbReference>
<evidence type="ECO:0000313" key="60">
    <source>
        <dbReference type="Proteomes" id="UP000034227"/>
    </source>
</evidence>
<evidence type="ECO:0000313" key="81">
    <source>
        <dbReference type="Proteomes" id="UP000034733"/>
    </source>
</evidence>
<dbReference type="Proteomes" id="UP000034001">
    <property type="component" value="Unassembled WGS sequence"/>
</dbReference>
<dbReference type="Proteomes" id="UP000034064">
    <property type="component" value="Unassembled WGS sequence"/>
</dbReference>
<dbReference type="Proteomes" id="UP000034597">
    <property type="component" value="Unassembled WGS sequence"/>
</dbReference>
<dbReference type="Proteomes" id="UP000034142">
    <property type="component" value="Unassembled WGS sequence"/>
</dbReference>
<evidence type="ECO:0000313" key="89">
    <source>
        <dbReference type="Proteomes" id="UP000300067"/>
    </source>
</evidence>
<dbReference type="EMBL" id="JJQF01000014">
    <property type="protein sequence ID" value="KKH34351.1"/>
    <property type="molecule type" value="Genomic_DNA"/>
</dbReference>
<evidence type="ECO:0000313" key="43">
    <source>
        <dbReference type="EMBL" id="KKH96940.1"/>
    </source>
</evidence>
<dbReference type="EMBL" id="JJQZ01000065">
    <property type="protein sequence ID" value="KKH96940.1"/>
    <property type="molecule type" value="Genomic_DNA"/>
</dbReference>
<dbReference type="EMBL" id="JJQU01000129">
    <property type="protein sequence ID" value="KKH85046.1"/>
    <property type="molecule type" value="Genomic_DNA"/>
</dbReference>
<dbReference type="EMBL" id="JJQC01000042">
    <property type="protein sequence ID" value="KKH23492.1"/>
    <property type="molecule type" value="Genomic_DNA"/>
</dbReference>
<evidence type="ECO:0000313" key="86">
    <source>
        <dbReference type="Proteomes" id="UP000034925"/>
    </source>
</evidence>
<dbReference type="Proteomes" id="UP000034152">
    <property type="component" value="Unassembled WGS sequence"/>
</dbReference>
<evidence type="ECO:0000313" key="64">
    <source>
        <dbReference type="Proteomes" id="UP000034279"/>
    </source>
</evidence>
<dbReference type="EMBL" id="JJQT01000072">
    <property type="protein sequence ID" value="KKH80406.1"/>
    <property type="molecule type" value="Genomic_DNA"/>
</dbReference>
<evidence type="ECO:0000313" key="55">
    <source>
        <dbReference type="Proteomes" id="UP000034040"/>
    </source>
</evidence>
<evidence type="ECO:0000313" key="2">
    <source>
        <dbReference type="EMBL" id="KKG01494.1"/>
    </source>
</evidence>
<dbReference type="Proteomes" id="UP000033987">
    <property type="component" value="Unassembled WGS sequence"/>
</dbReference>
<dbReference type="Proteomes" id="UP000034547">
    <property type="component" value="Unassembled WGS sequence"/>
</dbReference>
<dbReference type="Proteomes" id="UP000034733">
    <property type="component" value="Unassembled WGS sequence"/>
</dbReference>
<dbReference type="Proteomes" id="UP000034758">
    <property type="component" value="Unassembled WGS sequence"/>
</dbReference>
<dbReference type="EMBL" id="JJRA01000141">
    <property type="protein sequence ID" value="KKI00741.1"/>
    <property type="molecule type" value="Genomic_DNA"/>
</dbReference>
<dbReference type="EMBL" id="JJQA01000018">
    <property type="protein sequence ID" value="KKH20020.1"/>
    <property type="molecule type" value="Genomic_DNA"/>
</dbReference>
<dbReference type="EMBL" id="JJPC01000023">
    <property type="protein sequence ID" value="KKG37408.1"/>
    <property type="molecule type" value="Genomic_DNA"/>
</dbReference>
<evidence type="ECO:0000313" key="24">
    <source>
        <dbReference type="EMBL" id="KKH23492.1"/>
    </source>
</evidence>
<dbReference type="Proteomes" id="UP000033835">
    <property type="component" value="Unassembled WGS sequence"/>
</dbReference>
<evidence type="ECO:0000313" key="28">
    <source>
        <dbReference type="EMBL" id="KKH41444.1"/>
    </source>
</evidence>
<evidence type="ECO:0000313" key="63">
    <source>
        <dbReference type="Proteomes" id="UP000034259"/>
    </source>
</evidence>
<dbReference type="Proteomes" id="UP000033864">
    <property type="component" value="Unassembled WGS sequence"/>
</dbReference>
<dbReference type="EMBL" id="JJRB01000119">
    <property type="protein sequence ID" value="KKI01496.1"/>
    <property type="molecule type" value="Genomic_DNA"/>
</dbReference>
<evidence type="ECO:0000313" key="85">
    <source>
        <dbReference type="Proteomes" id="UP000034872"/>
    </source>
</evidence>
<dbReference type="EMBL" id="JJPJ01000092">
    <property type="protein sequence ID" value="KKG60924.1"/>
    <property type="molecule type" value="Genomic_DNA"/>
</dbReference>
<gene>
    <name evidence="46" type="ORF">DKM28_15460</name>
    <name evidence="6" type="ORF">DU30_01010</name>
    <name evidence="2" type="ORF">DU31_01700</name>
    <name evidence="7" type="ORF">DU33_00180</name>
    <name evidence="25" type="ORF">DU37_00110</name>
    <name evidence="3" type="ORF">DU40_14290</name>
    <name evidence="20" type="ORF">DU42_02555</name>
    <name evidence="13" type="ORF">DU43_09575</name>
    <name evidence="21" type="ORF">DU44_19340</name>
    <name evidence="10" type="ORF">DU45_20125</name>
    <name evidence="4" type="ORF">DU47_00170</name>
    <name evidence="22" type="ORF">DU48_00810</name>
    <name evidence="28" type="ORF">DU50_18710</name>
    <name evidence="5" type="ORF">DU52_01025</name>
    <name evidence="26" type="ORF">DU54_00990</name>
    <name evidence="12" type="ORF">DU55_00320</name>
    <name evidence="19" type="ORF">DU56_19795</name>
    <name evidence="14" type="ORF">DU57_09845</name>
    <name evidence="23" type="ORF">DU58_03905</name>
    <name evidence="15" type="ORF">DU59_08020</name>
    <name evidence="11" type="ORF">DU63_00530</name>
    <name evidence="8" type="ORF">DU64_01135</name>
    <name evidence="24" type="ORF">DU65_17775</name>
    <name evidence="17" type="ORF">DU66_05090</name>
    <name evidence="9" type="ORF">DU67_00325</name>
    <name evidence="18" type="ORF">DU68_10560</name>
    <name evidence="16" type="ORF">DU69_00945</name>
    <name evidence="27" type="ORF">DU71_18500</name>
    <name evidence="30" type="ORF">DU72_04130</name>
    <name evidence="34" type="ORF">DU73_04970</name>
    <name evidence="32" type="ORF">DU74_17060</name>
    <name evidence="33" type="ORF">DU75_01190</name>
    <name evidence="31" type="ORF">DU76_01110</name>
    <name evidence="36" type="ORF">DU77_00205</name>
    <name evidence="38" type="ORF">DU78_03035</name>
    <name evidence="42" type="ORF">DU79_03430</name>
    <name evidence="40" type="ORF">DU80_03980</name>
    <name evidence="44" type="ORF">DU81_00270</name>
    <name evidence="39" type="ORF">DU82_00370</name>
    <name evidence="45" type="ORF">DU83_07900</name>
    <name evidence="43" type="ORF">DU84_12470</name>
    <name evidence="29" type="ORF">DU85_18940</name>
    <name evidence="37" type="ORF">DU86_01025</name>
    <name evidence="35" type="ORF">DU87_12095</name>
    <name evidence="41" type="ORF">DU88_00320</name>
</gene>
<evidence type="ECO:0000313" key="16">
    <source>
        <dbReference type="EMBL" id="KKG88455.1"/>
    </source>
</evidence>
<dbReference type="EMBL" id="JJPX01000131">
    <property type="protein sequence ID" value="KKH07716.1"/>
    <property type="molecule type" value="Genomic_DNA"/>
</dbReference>
<evidence type="ECO:0000313" key="15">
    <source>
        <dbReference type="EMBL" id="KKG86571.1"/>
    </source>
</evidence>
<dbReference type="EMBL" id="JJQB01000018">
    <property type="protein sequence ID" value="KKH23148.1"/>
    <property type="molecule type" value="Genomic_DNA"/>
</dbReference>
<dbReference type="EMBL" id="JJPS01000189">
    <property type="protein sequence ID" value="KKG86571.1"/>
    <property type="molecule type" value="Genomic_DNA"/>
</dbReference>
<evidence type="ECO:0000313" key="11">
    <source>
        <dbReference type="EMBL" id="KKG71788.1"/>
    </source>
</evidence>
<evidence type="ECO:0000313" key="80">
    <source>
        <dbReference type="Proteomes" id="UP000034692"/>
    </source>
</evidence>
<dbReference type="PATRIC" id="fig|2209.42.peg.42"/>
<dbReference type="EMBL" id="JJPM01000023">
    <property type="protein sequence ID" value="KKG80475.1"/>
    <property type="molecule type" value="Genomic_DNA"/>
</dbReference>
<dbReference type="EMBL" id="JJPV01000036">
    <property type="protein sequence ID" value="KKH02098.1"/>
    <property type="molecule type" value="Genomic_DNA"/>
</dbReference>
<dbReference type="Proteomes" id="UP000034259">
    <property type="component" value="Unassembled WGS sequence"/>
</dbReference>
<evidence type="ECO:0000256" key="1">
    <source>
        <dbReference type="SAM" id="MobiDB-lite"/>
    </source>
</evidence>
<reference evidence="46 89" key="2">
    <citation type="submission" date="2018-05" db="EMBL/GenBank/DDBJ databases">
        <title>Methanosarcina gilichinskyana sp. nov., a novel methanogenic archaeon isolated from Holocene permafrost, North East Russia.</title>
        <authorList>
            <person name="Oshurkova V."/>
            <person name="Meer M."/>
            <person name="Bochkareva O."/>
            <person name="Shcherbakova V."/>
        </authorList>
    </citation>
    <scope>NUCLEOTIDE SEQUENCE [LARGE SCALE GENOMIC DNA]</scope>
    <source>
        <strain evidence="46 89">JL01</strain>
    </source>
</reference>
<sequence length="180" mass="20783">MKRTAYSRGAIRARRHSGETGLGRPTTYKNFESKSIYFQEVDSIYKFLKMEKYHRISKGSGVMAIIKNKTKHTIRFVAYRADGSEMHQKATKIQPDKSRYVSSSYTGGIDWFIITAFLPESSIQDHVDVDILPAIRNGDDALAFAKVGIEEKFVFVEDPDKKEFRFYRDEEEPEGEIHGW</sequence>
<dbReference type="EMBL" id="JJQD01000203">
    <property type="protein sequence ID" value="KKH23222.1"/>
    <property type="molecule type" value="Genomic_DNA"/>
</dbReference>
<evidence type="ECO:0000313" key="27">
    <source>
        <dbReference type="EMBL" id="KKH36701.1"/>
    </source>
</evidence>
<dbReference type="EMBL" id="JJQK01000148">
    <property type="protein sequence ID" value="KKH50557.1"/>
    <property type="molecule type" value="Genomic_DNA"/>
</dbReference>
<dbReference type="EMBL" id="JJOR01000129">
    <property type="protein sequence ID" value="KKG01494.1"/>
    <property type="molecule type" value="Genomic_DNA"/>
</dbReference>
<evidence type="ECO:0000313" key="8">
    <source>
        <dbReference type="EMBL" id="KKG60924.1"/>
    </source>
</evidence>
<evidence type="ECO:0000313" key="72">
    <source>
        <dbReference type="Proteomes" id="UP000034468"/>
    </source>
</evidence>
<feature type="region of interest" description="Disordered" evidence="1">
    <location>
        <begin position="1"/>
        <end position="25"/>
    </location>
</feature>
<dbReference type="Proteomes" id="UP000034409">
    <property type="component" value="Unassembled WGS sequence"/>
</dbReference>
<dbReference type="Proteomes" id="UP000034040">
    <property type="component" value="Unassembled WGS sequence"/>
</dbReference>
<dbReference type="EMBL" id="JJPI01000041">
    <property type="protein sequence ID" value="KKG56273.1"/>
    <property type="molecule type" value="Genomic_DNA"/>
</dbReference>
<evidence type="ECO:0000313" key="83">
    <source>
        <dbReference type="Proteomes" id="UP000034817"/>
    </source>
</evidence>
<evidence type="ECO:0000313" key="31">
    <source>
        <dbReference type="EMBL" id="KKH59253.1"/>
    </source>
</evidence>
<evidence type="ECO:0000313" key="75">
    <source>
        <dbReference type="Proteomes" id="UP000034578"/>
    </source>
</evidence>
<evidence type="ECO:0000313" key="57">
    <source>
        <dbReference type="Proteomes" id="UP000034142"/>
    </source>
</evidence>
<evidence type="ECO:0000313" key="20">
    <source>
        <dbReference type="EMBL" id="KKH07716.1"/>
    </source>
</evidence>
<evidence type="ECO:0000313" key="18">
    <source>
        <dbReference type="EMBL" id="KKH02098.1"/>
    </source>
</evidence>
<evidence type="ECO:0000313" key="5">
    <source>
        <dbReference type="EMBL" id="KKG29826.1"/>
    </source>
</evidence>
<evidence type="ECO:0000313" key="88">
    <source>
        <dbReference type="Proteomes" id="UP000034950"/>
    </source>
</evidence>
<evidence type="ECO:0000313" key="58">
    <source>
        <dbReference type="Proteomes" id="UP000034152"/>
    </source>
</evidence>
<dbReference type="RefSeq" id="WP_011032211.1">
    <property type="nucleotide sequence ID" value="NZ_JJPL01000102.1"/>
</dbReference>
<evidence type="ECO:0000313" key="48">
    <source>
        <dbReference type="Proteomes" id="UP000033835"/>
    </source>
</evidence>
<evidence type="ECO:0000313" key="22">
    <source>
        <dbReference type="EMBL" id="KKH23148.1"/>
    </source>
</evidence>
<dbReference type="EMBL" id="JJPU01000209">
    <property type="protein sequence ID" value="KKG91300.1"/>
    <property type="molecule type" value="Genomic_DNA"/>
</dbReference>
<dbReference type="Proteomes" id="UP000034338">
    <property type="component" value="Unassembled WGS sequence"/>
</dbReference>
<evidence type="ECO:0000313" key="61">
    <source>
        <dbReference type="Proteomes" id="UP000034232"/>
    </source>
</evidence>